<keyword evidence="4" id="KW-1185">Reference proteome</keyword>
<evidence type="ECO:0000313" key="4">
    <source>
        <dbReference type="Proteomes" id="UP000807306"/>
    </source>
</evidence>
<reference evidence="3" key="1">
    <citation type="submission" date="2020-11" db="EMBL/GenBank/DDBJ databases">
        <authorList>
            <consortium name="DOE Joint Genome Institute"/>
            <person name="Ahrendt S."/>
            <person name="Riley R."/>
            <person name="Andreopoulos W."/>
            <person name="Labutti K."/>
            <person name="Pangilinan J."/>
            <person name="Ruiz-Duenas F.J."/>
            <person name="Barrasa J.M."/>
            <person name="Sanchez-Garcia M."/>
            <person name="Camarero S."/>
            <person name="Miyauchi S."/>
            <person name="Serrano A."/>
            <person name="Linde D."/>
            <person name="Babiker R."/>
            <person name="Drula E."/>
            <person name="Ayuso-Fernandez I."/>
            <person name="Pacheco R."/>
            <person name="Padilla G."/>
            <person name="Ferreira P."/>
            <person name="Barriuso J."/>
            <person name="Kellner H."/>
            <person name="Castanera R."/>
            <person name="Alfaro M."/>
            <person name="Ramirez L."/>
            <person name="Pisabarro A.G."/>
            <person name="Kuo A."/>
            <person name="Tritt A."/>
            <person name="Lipzen A."/>
            <person name="He G."/>
            <person name="Yan M."/>
            <person name="Ng V."/>
            <person name="Cullen D."/>
            <person name="Martin F."/>
            <person name="Rosso M.-N."/>
            <person name="Henrissat B."/>
            <person name="Hibbett D."/>
            <person name="Martinez A.T."/>
            <person name="Grigoriev I.V."/>
        </authorList>
    </citation>
    <scope>NUCLEOTIDE SEQUENCE</scope>
    <source>
        <strain evidence="3">CBS 506.95</strain>
    </source>
</reference>
<dbReference type="OrthoDB" id="3257768at2759"/>
<evidence type="ECO:0000259" key="2">
    <source>
        <dbReference type="Pfam" id="PF18803"/>
    </source>
</evidence>
<dbReference type="AlphaFoldDB" id="A0A9P6ELC1"/>
<accession>A0A9P6ELC1</accession>
<feature type="coiled-coil region" evidence="1">
    <location>
        <begin position="799"/>
        <end position="853"/>
    </location>
</feature>
<evidence type="ECO:0000313" key="3">
    <source>
        <dbReference type="EMBL" id="KAF9531029.1"/>
    </source>
</evidence>
<evidence type="ECO:0000256" key="1">
    <source>
        <dbReference type="SAM" id="Coils"/>
    </source>
</evidence>
<proteinExistence type="predicted"/>
<comment type="caution">
    <text evidence="3">The sequence shown here is derived from an EMBL/GenBank/DDBJ whole genome shotgun (WGS) entry which is preliminary data.</text>
</comment>
<protein>
    <recommendedName>
        <fullName evidence="2">CxC2-like cysteine cluster KDZ transposase-associated domain-containing protein</fullName>
    </recommendedName>
</protein>
<organism evidence="3 4">
    <name type="scientific">Crepidotus variabilis</name>
    <dbReference type="NCBI Taxonomy" id="179855"/>
    <lineage>
        <taxon>Eukaryota</taxon>
        <taxon>Fungi</taxon>
        <taxon>Dikarya</taxon>
        <taxon>Basidiomycota</taxon>
        <taxon>Agaricomycotina</taxon>
        <taxon>Agaricomycetes</taxon>
        <taxon>Agaricomycetidae</taxon>
        <taxon>Agaricales</taxon>
        <taxon>Agaricineae</taxon>
        <taxon>Crepidotaceae</taxon>
        <taxon>Crepidotus</taxon>
    </lineage>
</organism>
<keyword evidence="1" id="KW-0175">Coiled coil</keyword>
<dbReference type="Proteomes" id="UP000807306">
    <property type="component" value="Unassembled WGS sequence"/>
</dbReference>
<gene>
    <name evidence="3" type="ORF">CPB83DRAFT_850051</name>
</gene>
<feature type="domain" description="CxC2-like cysteine cluster KDZ transposase-associated" evidence="2">
    <location>
        <begin position="183"/>
        <end position="287"/>
    </location>
</feature>
<dbReference type="InterPro" id="IPR040521">
    <property type="entry name" value="KDZ"/>
</dbReference>
<sequence length="1042" mass="117864">MKNQNRKRIRGVTTLLDSDDDASVQNDISATSTPAGVTFSRTAYVEKRAKTSHQIPSAIIGDHPSPLLSDNFKEVTSEAKSERVEDPHLHKKRNQGASVMMATFAKEFSALQDSIMMKAYHRDLGATCACGKSPGLYRCAGIERCFDNSLYCRNCIVQVHANGSHPFHRIEKWTGSRFESTSLNDLGYVLHLGHHGQPCPNVSSKRSPRSMTIGHTNGYHTIRVHFCACQSTPSEPLQLCNHELFPASMTQPQSAFTFSLLDLYHYITLASKSSLYDFNGSLVEMTNPAFPQDVPHRYYELGRVTRVWTHLASVRRRGQAHGIDEFITSRRKGSLAIRCPSCPEIHFNVDLAEILSAGPFDCHKYTLFISADGNFRLQRKNKKDDPDDVALNEGKAYFVETADYKAYLQKVGEVPDNGTCSHLRASRLQNVIKFKNAVVSGVVAIVCARHGFFLPEGMVDLKKGEAFANTDYALAHSLLDANDQRWIMLSYDIWCSYGVNLKKRFREWFPDAFKLLDNLRGAIPKMHIKNHIEACQLLFAFNYLEGSGDTCGEIVESGWSVGNQAAGSTKEMNDGHRHDVLDDYHTYYNFMKTRKIASSNYLAYNSCLDQLRSKEANFFSLESSLPLKVIQEWSQLNDQPQRRGKNVISVHIARYGKGPPTQEKAYKILLQAELERNLSHPSSEKLGITQLVSNALRLEREQIKIRAMLSELKVSKVLPEPVIAARKKLRADLTTWRQSQYQLCSALRPLIDEVDAVHPENERLLLPSYFPVSDSIRSSLNEVEKVEYSLREGQAYDALDEVREKIKIFNANLDFKKSNVFGQGPNTCAQSYLKELTADKVKAAEKYRRAREALLCLGLSKNNKSLQELRDDQLFSKDASRPAKLGDSKREDPWFWTVGLPSGMNPEEKANWSLELDRVKYFRDRSSRNRTREEKEILESEMIRTTRSFKKTCDAWAKISRRELSLECASCIHAEGGPSSEKCLHPLARSAYASSQQAMYARLASDSEEYQNRAETKKNNYEIWFHANILAPPGTSDSGAQT</sequence>
<name>A0A9P6ELC1_9AGAR</name>
<dbReference type="PANTHER" id="PTHR33104">
    <property type="entry name" value="SI:DKEY-29D5.2"/>
    <property type="match status" value="1"/>
</dbReference>
<dbReference type="PANTHER" id="PTHR33104:SF2">
    <property type="entry name" value="CXC3 LIKE CYSTEINE CLUSTER DOMAIN-CONTAINING PROTEIN"/>
    <property type="match status" value="1"/>
</dbReference>
<dbReference type="Pfam" id="PF18803">
    <property type="entry name" value="CxC2"/>
    <property type="match status" value="1"/>
</dbReference>
<dbReference type="Pfam" id="PF18758">
    <property type="entry name" value="KDZ"/>
    <property type="match status" value="1"/>
</dbReference>
<dbReference type="InterPro" id="IPR041457">
    <property type="entry name" value="CxC2_KDZ-assoc"/>
</dbReference>
<dbReference type="EMBL" id="MU157837">
    <property type="protein sequence ID" value="KAF9531029.1"/>
    <property type="molecule type" value="Genomic_DNA"/>
</dbReference>